<evidence type="ECO:0000256" key="1">
    <source>
        <dbReference type="ARBA" id="ARBA00004141"/>
    </source>
</evidence>
<feature type="transmembrane region" description="Helical" evidence="5">
    <location>
        <begin position="351"/>
        <end position="371"/>
    </location>
</feature>
<dbReference type="AlphaFoldDB" id="A0A9R0JRB8"/>
<reference evidence="7" key="1">
    <citation type="journal article" date="2021" name="Nat. Commun.">
        <title>Genomic analyses provide insights into spinach domestication and the genetic basis of agronomic traits.</title>
        <authorList>
            <person name="Cai X."/>
            <person name="Sun X."/>
            <person name="Xu C."/>
            <person name="Sun H."/>
            <person name="Wang X."/>
            <person name="Ge C."/>
            <person name="Zhang Z."/>
            <person name="Wang Q."/>
            <person name="Fei Z."/>
            <person name="Jiao C."/>
            <person name="Wang Q."/>
        </authorList>
    </citation>
    <scope>NUCLEOTIDE SEQUENCE [LARGE SCALE GENOMIC DNA]</scope>
    <source>
        <strain evidence="7">cv. Varoflay</strain>
    </source>
</reference>
<dbReference type="PANTHER" id="PTHR11132">
    <property type="entry name" value="SOLUTE CARRIER FAMILY 35"/>
    <property type="match status" value="1"/>
</dbReference>
<accession>A0A9R0JRB8</accession>
<feature type="domain" description="Sugar phosphate transporter" evidence="6">
    <location>
        <begin position="122"/>
        <end position="421"/>
    </location>
</feature>
<protein>
    <submittedName>
        <fullName evidence="8 9">Probable sugar phosphate/phosphate translocator At1g06470</fullName>
    </submittedName>
</protein>
<comment type="subcellular location">
    <subcellularLocation>
        <location evidence="1">Membrane</location>
        <topology evidence="1">Multi-pass membrane protein</topology>
    </subcellularLocation>
</comment>
<evidence type="ECO:0000313" key="7">
    <source>
        <dbReference type="Proteomes" id="UP000813463"/>
    </source>
</evidence>
<keyword evidence="3 5" id="KW-1133">Transmembrane helix</keyword>
<evidence type="ECO:0000313" key="8">
    <source>
        <dbReference type="RefSeq" id="XP_021843758.1"/>
    </source>
</evidence>
<evidence type="ECO:0000256" key="2">
    <source>
        <dbReference type="ARBA" id="ARBA00022692"/>
    </source>
</evidence>
<proteinExistence type="predicted"/>
<feature type="transmembrane region" description="Helical" evidence="5">
    <location>
        <begin position="161"/>
        <end position="178"/>
    </location>
</feature>
<feature type="transmembrane region" description="Helical" evidence="5">
    <location>
        <begin position="214"/>
        <end position="240"/>
    </location>
</feature>
<dbReference type="RefSeq" id="XP_056699145.1">
    <property type="nucleotide sequence ID" value="XM_056843167.1"/>
</dbReference>
<dbReference type="InterPro" id="IPR004853">
    <property type="entry name" value="Sugar_P_trans_dom"/>
</dbReference>
<dbReference type="GeneID" id="110783715"/>
<dbReference type="GO" id="GO:0005793">
    <property type="term" value="C:endoplasmic reticulum-Golgi intermediate compartment"/>
    <property type="evidence" value="ECO:0000318"/>
    <property type="project" value="GO_Central"/>
</dbReference>
<dbReference type="GO" id="GO:0005794">
    <property type="term" value="C:Golgi apparatus"/>
    <property type="evidence" value="ECO:0000318"/>
    <property type="project" value="GO_Central"/>
</dbReference>
<dbReference type="GO" id="GO:0015297">
    <property type="term" value="F:antiporter activity"/>
    <property type="evidence" value="ECO:0000318"/>
    <property type="project" value="GO_Central"/>
</dbReference>
<keyword evidence="2 5" id="KW-0812">Transmembrane</keyword>
<dbReference type="Pfam" id="PF03151">
    <property type="entry name" value="TPT"/>
    <property type="match status" value="1"/>
</dbReference>
<dbReference type="Proteomes" id="UP000813463">
    <property type="component" value="Chromosome 4"/>
</dbReference>
<keyword evidence="4 5" id="KW-0472">Membrane</keyword>
<feature type="transmembrane region" description="Helical" evidence="5">
    <location>
        <begin position="272"/>
        <end position="291"/>
    </location>
</feature>
<feature type="transmembrane region" description="Helical" evidence="5">
    <location>
        <begin position="120"/>
        <end position="140"/>
    </location>
</feature>
<feature type="transmembrane region" description="Helical" evidence="5">
    <location>
        <begin position="247"/>
        <end position="266"/>
    </location>
</feature>
<dbReference type="GO" id="GO:0015786">
    <property type="term" value="P:UDP-glucose transmembrane transport"/>
    <property type="evidence" value="ECO:0000318"/>
    <property type="project" value="GO_Central"/>
</dbReference>
<evidence type="ECO:0000259" key="6">
    <source>
        <dbReference type="Pfam" id="PF03151"/>
    </source>
</evidence>
<dbReference type="KEGG" id="soe:110783715"/>
<sequence length="463" mass="52113">MIPTEPAFDDNADADHTELLSCASLSRAPSFSGWCDTNQPLQTDHRTRGGNDDDGEDFELTFQSRNLQAIGMDKRGDLERDCDGANGRNGVNESYVPFDVEEDSGMSIEGSSSELSPANVLKTLFFICVWYTFSLFLTLYNKSLLGDHLGKFPAPLLMNTFHFVMQAVLSRAITWIWYERFHKGVRMTWKDYFSKVFPTSLATALDINLSNASLVFISVTFATMCKSASPIFLLVFAFAFRLESPSLKLFGIILVISFGILLTVAKETEFEFWGFIFVMLAAVMSGFRWCMTQILLQKESYGLKNPLTFMSYVTPIMALATGLMSLLLDPWHEFPQNEYFNSSWHITRSCLLMLFGGTLAFFMVLTEYILISVTSAMTVTVAGIVKEAVTIIVAVFYFHDDFTWLKGIGLLIIMVGVGLFNWFKYQKHQKGKVHENPGEQSGASYIPAKYVILEEADDQHDGI</sequence>
<feature type="transmembrane region" description="Helical" evidence="5">
    <location>
        <begin position="404"/>
        <end position="423"/>
    </location>
</feature>
<feature type="transmembrane region" description="Helical" evidence="5">
    <location>
        <begin position="312"/>
        <end position="331"/>
    </location>
</feature>
<dbReference type="RefSeq" id="XP_021843758.1">
    <property type="nucleotide sequence ID" value="XM_021988066.1"/>
</dbReference>
<dbReference type="GO" id="GO:0016020">
    <property type="term" value="C:membrane"/>
    <property type="evidence" value="ECO:0007669"/>
    <property type="project" value="UniProtKB-SubCell"/>
</dbReference>
<evidence type="ECO:0000256" key="4">
    <source>
        <dbReference type="ARBA" id="ARBA00023136"/>
    </source>
</evidence>
<dbReference type="OrthoDB" id="18894at2759"/>
<evidence type="ECO:0000256" key="3">
    <source>
        <dbReference type="ARBA" id="ARBA00022989"/>
    </source>
</evidence>
<dbReference type="GO" id="GO:0005801">
    <property type="term" value="C:cis-Golgi network"/>
    <property type="evidence" value="ECO:0000318"/>
    <property type="project" value="GO_Central"/>
</dbReference>
<gene>
    <name evidence="8 9" type="primary">LOC110783715</name>
</gene>
<organism evidence="7 8">
    <name type="scientific">Spinacia oleracea</name>
    <name type="common">Spinach</name>
    <dbReference type="NCBI Taxonomy" id="3562"/>
    <lineage>
        <taxon>Eukaryota</taxon>
        <taxon>Viridiplantae</taxon>
        <taxon>Streptophyta</taxon>
        <taxon>Embryophyta</taxon>
        <taxon>Tracheophyta</taxon>
        <taxon>Spermatophyta</taxon>
        <taxon>Magnoliopsida</taxon>
        <taxon>eudicotyledons</taxon>
        <taxon>Gunneridae</taxon>
        <taxon>Pentapetalae</taxon>
        <taxon>Caryophyllales</taxon>
        <taxon>Chenopodiaceae</taxon>
        <taxon>Chenopodioideae</taxon>
        <taxon>Anserineae</taxon>
        <taxon>Spinacia</taxon>
    </lineage>
</organism>
<keyword evidence="7" id="KW-1185">Reference proteome</keyword>
<name>A0A9R0JRB8_SPIOL</name>
<reference evidence="8" key="2">
    <citation type="submission" date="2025-04" db="UniProtKB">
        <authorList>
            <consortium name="RefSeq"/>
        </authorList>
    </citation>
    <scope>IDENTIFICATION</scope>
    <source>
        <tissue evidence="9">Leaf</tissue>
    </source>
</reference>
<evidence type="ECO:0000313" key="9">
    <source>
        <dbReference type="RefSeq" id="XP_056699145.1"/>
    </source>
</evidence>
<evidence type="ECO:0000256" key="5">
    <source>
        <dbReference type="SAM" id="Phobius"/>
    </source>
</evidence>
<dbReference type="InterPro" id="IPR050186">
    <property type="entry name" value="TPT_transporter"/>
</dbReference>